<dbReference type="Gene3D" id="1.20.5.1930">
    <property type="match status" value="1"/>
</dbReference>
<dbReference type="InterPro" id="IPR036890">
    <property type="entry name" value="HATPase_C_sf"/>
</dbReference>
<keyword evidence="9" id="KW-0472">Membrane</keyword>
<feature type="domain" description="PAS" evidence="10">
    <location>
        <begin position="69"/>
        <end position="106"/>
    </location>
</feature>
<evidence type="ECO:0000256" key="6">
    <source>
        <dbReference type="ARBA" id="ARBA00022777"/>
    </source>
</evidence>
<evidence type="ECO:0000259" key="10">
    <source>
        <dbReference type="PROSITE" id="PS50112"/>
    </source>
</evidence>
<organism evidence="11 12">
    <name type="scientific">Carboxydocella sporoproducens DSM 16521</name>
    <dbReference type="NCBI Taxonomy" id="1121270"/>
    <lineage>
        <taxon>Bacteria</taxon>
        <taxon>Bacillati</taxon>
        <taxon>Bacillota</taxon>
        <taxon>Clostridia</taxon>
        <taxon>Eubacteriales</taxon>
        <taxon>Clostridiales Family XVI. Incertae Sedis</taxon>
        <taxon>Carboxydocella</taxon>
    </lineage>
</organism>
<evidence type="ECO:0000313" key="12">
    <source>
        <dbReference type="Proteomes" id="UP000189933"/>
    </source>
</evidence>
<dbReference type="EC" id="2.7.13.3" evidence="2"/>
<dbReference type="AlphaFoldDB" id="A0A1T4LL72"/>
<sequence length="426" mass="49155">MQELRKMRIWFVSVTAIFVGAFEYIRHYPLHETLEEIFPGWQENFFSVLFLMIGVMLLSNHIFVKLKKVSESLSKIVQTSPDAIIFIDGNQKIDMLNPAALKMLGIDDNKQVQLKIHCSNILNCQNEKKEKLCNSEECPFNCTKNSENRICRKEIYISDSNGINIPVEVSCAKLKEDKVFNGCVFIIRDMRDRKRKEALEKQRISEKAIAEERYRLAREIHDGLAQGLGYLNLKMRTLIETCRKQGYNSILSEMEELIAIISDLYQETRLAIRNLNSTKLITNGLNSYIESYLSNFARQQNIMVDYKWVSSGIINNAETEMHILRIVQEALNNIRKHSGATEVKVLLEEYNGHWLLEIYDNGCGFEIEKVDRDKHFGLNNMIDRAKIIKADFQIYSGEQGTTIKLIIPKLSQEGDFDGKNFENTAG</sequence>
<keyword evidence="12" id="KW-1185">Reference proteome</keyword>
<dbReference type="Gene3D" id="3.30.450.20">
    <property type="entry name" value="PAS domain"/>
    <property type="match status" value="1"/>
</dbReference>
<keyword evidence="9" id="KW-0812">Transmembrane</keyword>
<dbReference type="SUPFAM" id="SSF55785">
    <property type="entry name" value="PYP-like sensor domain (PAS domain)"/>
    <property type="match status" value="1"/>
</dbReference>
<evidence type="ECO:0000256" key="8">
    <source>
        <dbReference type="ARBA" id="ARBA00023012"/>
    </source>
</evidence>
<protein>
    <recommendedName>
        <fullName evidence="2">histidine kinase</fullName>
        <ecNumber evidence="2">2.7.13.3</ecNumber>
    </recommendedName>
</protein>
<feature type="transmembrane region" description="Helical" evidence="9">
    <location>
        <begin position="45"/>
        <end position="64"/>
    </location>
</feature>
<keyword evidence="6" id="KW-0418">Kinase</keyword>
<evidence type="ECO:0000256" key="5">
    <source>
        <dbReference type="ARBA" id="ARBA00022741"/>
    </source>
</evidence>
<dbReference type="InterPro" id="IPR050482">
    <property type="entry name" value="Sensor_HK_TwoCompSys"/>
</dbReference>
<evidence type="ECO:0000313" key="11">
    <source>
        <dbReference type="EMBL" id="SJZ55445.1"/>
    </source>
</evidence>
<proteinExistence type="predicted"/>
<keyword evidence="5" id="KW-0547">Nucleotide-binding</keyword>
<dbReference type="InterPro" id="IPR011712">
    <property type="entry name" value="Sig_transdc_His_kin_sub3_dim/P"/>
</dbReference>
<dbReference type="Proteomes" id="UP000189933">
    <property type="component" value="Unassembled WGS sequence"/>
</dbReference>
<keyword evidence="7" id="KW-0067">ATP-binding</keyword>
<evidence type="ECO:0000256" key="1">
    <source>
        <dbReference type="ARBA" id="ARBA00000085"/>
    </source>
</evidence>
<dbReference type="SMART" id="SM00387">
    <property type="entry name" value="HATPase_c"/>
    <property type="match status" value="1"/>
</dbReference>
<keyword evidence="8" id="KW-0902">Two-component regulatory system</keyword>
<dbReference type="PANTHER" id="PTHR24421">
    <property type="entry name" value="NITRATE/NITRITE SENSOR PROTEIN NARX-RELATED"/>
    <property type="match status" value="1"/>
</dbReference>
<keyword evidence="9" id="KW-1133">Transmembrane helix</keyword>
<comment type="catalytic activity">
    <reaction evidence="1">
        <text>ATP + protein L-histidine = ADP + protein N-phospho-L-histidine.</text>
        <dbReference type="EC" id="2.7.13.3"/>
    </reaction>
</comment>
<evidence type="ECO:0000256" key="2">
    <source>
        <dbReference type="ARBA" id="ARBA00012438"/>
    </source>
</evidence>
<feature type="transmembrane region" description="Helical" evidence="9">
    <location>
        <begin position="7"/>
        <end position="25"/>
    </location>
</feature>
<dbReference type="InterPro" id="IPR000014">
    <property type="entry name" value="PAS"/>
</dbReference>
<dbReference type="RefSeq" id="WP_159071864.1">
    <property type="nucleotide sequence ID" value="NZ_FUXM01000002.1"/>
</dbReference>
<evidence type="ECO:0000256" key="7">
    <source>
        <dbReference type="ARBA" id="ARBA00022840"/>
    </source>
</evidence>
<dbReference type="OrthoDB" id="199946at2"/>
<gene>
    <name evidence="11" type="ORF">SAMN02745885_00205</name>
</gene>
<accession>A0A1T4LL72</accession>
<evidence type="ECO:0000256" key="9">
    <source>
        <dbReference type="SAM" id="Phobius"/>
    </source>
</evidence>
<dbReference type="CDD" id="cd16917">
    <property type="entry name" value="HATPase_UhpB-NarQ-NarX-like"/>
    <property type="match status" value="1"/>
</dbReference>
<dbReference type="InterPro" id="IPR003594">
    <property type="entry name" value="HATPase_dom"/>
</dbReference>
<dbReference type="Pfam" id="PF13426">
    <property type="entry name" value="PAS_9"/>
    <property type="match status" value="1"/>
</dbReference>
<dbReference type="GO" id="GO:0046983">
    <property type="term" value="F:protein dimerization activity"/>
    <property type="evidence" value="ECO:0007669"/>
    <property type="project" value="InterPro"/>
</dbReference>
<dbReference type="NCBIfam" id="TIGR00229">
    <property type="entry name" value="sensory_box"/>
    <property type="match status" value="1"/>
</dbReference>
<keyword evidence="3" id="KW-0597">Phosphoprotein</keyword>
<dbReference type="InterPro" id="IPR035965">
    <property type="entry name" value="PAS-like_dom_sf"/>
</dbReference>
<dbReference type="PANTHER" id="PTHR24421:SF10">
    <property type="entry name" value="NITRATE_NITRITE SENSOR PROTEIN NARQ"/>
    <property type="match status" value="1"/>
</dbReference>
<reference evidence="12" key="1">
    <citation type="submission" date="2017-02" db="EMBL/GenBank/DDBJ databases">
        <authorList>
            <person name="Varghese N."/>
            <person name="Submissions S."/>
        </authorList>
    </citation>
    <scope>NUCLEOTIDE SEQUENCE [LARGE SCALE GENOMIC DNA]</scope>
    <source>
        <strain evidence="12">DSM 16521</strain>
    </source>
</reference>
<dbReference type="Pfam" id="PF02518">
    <property type="entry name" value="HATPase_c"/>
    <property type="match status" value="1"/>
</dbReference>
<dbReference type="EMBL" id="FUXM01000002">
    <property type="protein sequence ID" value="SJZ55445.1"/>
    <property type="molecule type" value="Genomic_DNA"/>
</dbReference>
<dbReference type="GO" id="GO:0005524">
    <property type="term" value="F:ATP binding"/>
    <property type="evidence" value="ECO:0007669"/>
    <property type="project" value="UniProtKB-KW"/>
</dbReference>
<dbReference type="SUPFAM" id="SSF55874">
    <property type="entry name" value="ATPase domain of HSP90 chaperone/DNA topoisomerase II/histidine kinase"/>
    <property type="match status" value="1"/>
</dbReference>
<evidence type="ECO:0000256" key="4">
    <source>
        <dbReference type="ARBA" id="ARBA00022679"/>
    </source>
</evidence>
<evidence type="ECO:0000256" key="3">
    <source>
        <dbReference type="ARBA" id="ARBA00022553"/>
    </source>
</evidence>
<dbReference type="Gene3D" id="3.30.565.10">
    <property type="entry name" value="Histidine kinase-like ATPase, C-terminal domain"/>
    <property type="match status" value="1"/>
</dbReference>
<dbReference type="GO" id="GO:0016020">
    <property type="term" value="C:membrane"/>
    <property type="evidence" value="ECO:0007669"/>
    <property type="project" value="InterPro"/>
</dbReference>
<dbReference type="PROSITE" id="PS50112">
    <property type="entry name" value="PAS"/>
    <property type="match status" value="1"/>
</dbReference>
<name>A0A1T4LL72_9FIRM</name>
<dbReference type="GO" id="GO:0000155">
    <property type="term" value="F:phosphorelay sensor kinase activity"/>
    <property type="evidence" value="ECO:0007669"/>
    <property type="project" value="InterPro"/>
</dbReference>
<dbReference type="Pfam" id="PF07730">
    <property type="entry name" value="HisKA_3"/>
    <property type="match status" value="1"/>
</dbReference>
<keyword evidence="4" id="KW-0808">Transferase</keyword>